<dbReference type="PANTHER" id="PTHR43133">
    <property type="entry name" value="RNA POLYMERASE ECF-TYPE SIGMA FACTO"/>
    <property type="match status" value="1"/>
</dbReference>
<dbReference type="InterPro" id="IPR013249">
    <property type="entry name" value="RNA_pol_sigma70_r4_t2"/>
</dbReference>
<sequence length="187" mass="21233">MILSVLFSRSPGDSPQARFEALLDRHSGIVRKVAATYCRYPEDQRDLAQQITEHLWRAFGRYDPDRPFSTWAYRVALNVAISHVRRAALRDRTVESYDALDHEPVDAATLSADDDDRVRALYRVVDRLGAFDRALLLLHLEGYRNGEVADVLGLSVTNVGTRLSRLRKQIRADLAPRPPLTDRTPLP</sequence>
<dbReference type="GO" id="GO:0003677">
    <property type="term" value="F:DNA binding"/>
    <property type="evidence" value="ECO:0007669"/>
    <property type="project" value="InterPro"/>
</dbReference>
<evidence type="ECO:0000256" key="3">
    <source>
        <dbReference type="ARBA" id="ARBA00023082"/>
    </source>
</evidence>
<evidence type="ECO:0000313" key="7">
    <source>
        <dbReference type="EMBL" id="PAP77256.1"/>
    </source>
</evidence>
<evidence type="ECO:0000256" key="2">
    <source>
        <dbReference type="ARBA" id="ARBA00023015"/>
    </source>
</evidence>
<evidence type="ECO:0000259" key="6">
    <source>
        <dbReference type="Pfam" id="PF08281"/>
    </source>
</evidence>
<comment type="similarity">
    <text evidence="1">Belongs to the sigma-70 factor family. ECF subfamily.</text>
</comment>
<keyword evidence="3" id="KW-0731">Sigma factor</keyword>
<dbReference type="OrthoDB" id="1056775at2"/>
<dbReference type="InterPro" id="IPR013324">
    <property type="entry name" value="RNA_pol_sigma_r3/r4-like"/>
</dbReference>
<keyword evidence="2" id="KW-0805">Transcription regulation</keyword>
<dbReference type="GO" id="GO:0006352">
    <property type="term" value="P:DNA-templated transcription initiation"/>
    <property type="evidence" value="ECO:0007669"/>
    <property type="project" value="InterPro"/>
</dbReference>
<evidence type="ECO:0000256" key="1">
    <source>
        <dbReference type="ARBA" id="ARBA00010641"/>
    </source>
</evidence>
<proteinExistence type="inferred from homology"/>
<accession>A0A271J169</accession>
<dbReference type="PANTHER" id="PTHR43133:SF45">
    <property type="entry name" value="RNA POLYMERASE ECF-TYPE SIGMA FACTOR"/>
    <property type="match status" value="1"/>
</dbReference>
<dbReference type="Proteomes" id="UP000216339">
    <property type="component" value="Unassembled WGS sequence"/>
</dbReference>
<dbReference type="SUPFAM" id="SSF88659">
    <property type="entry name" value="Sigma3 and sigma4 domains of RNA polymerase sigma factors"/>
    <property type="match status" value="1"/>
</dbReference>
<dbReference type="RefSeq" id="WP_095510922.1">
    <property type="nucleotide sequence ID" value="NZ_MQWD01000001.1"/>
</dbReference>
<dbReference type="InterPro" id="IPR036388">
    <property type="entry name" value="WH-like_DNA-bd_sf"/>
</dbReference>
<gene>
    <name evidence="7" type="ORF">BSZ37_12840</name>
</gene>
<comment type="caution">
    <text evidence="7">The sequence shown here is derived from an EMBL/GenBank/DDBJ whole genome shotgun (WGS) entry which is preliminary data.</text>
</comment>
<reference evidence="7 8" key="1">
    <citation type="submission" date="2016-11" db="EMBL/GenBank/DDBJ databases">
        <title>Study of marine rhodopsin-containing bacteria.</title>
        <authorList>
            <person name="Yoshizawa S."/>
            <person name="Kumagai Y."/>
            <person name="Kogure K."/>
        </authorList>
    </citation>
    <scope>NUCLEOTIDE SEQUENCE [LARGE SCALE GENOMIC DNA]</scope>
    <source>
        <strain evidence="7 8">SAORIC-28</strain>
    </source>
</reference>
<dbReference type="InterPro" id="IPR039425">
    <property type="entry name" value="RNA_pol_sigma-70-like"/>
</dbReference>
<dbReference type="InterPro" id="IPR013325">
    <property type="entry name" value="RNA_pol_sigma_r2"/>
</dbReference>
<dbReference type="InterPro" id="IPR014284">
    <property type="entry name" value="RNA_pol_sigma-70_dom"/>
</dbReference>
<evidence type="ECO:0000259" key="5">
    <source>
        <dbReference type="Pfam" id="PF04542"/>
    </source>
</evidence>
<dbReference type="Pfam" id="PF04542">
    <property type="entry name" value="Sigma70_r2"/>
    <property type="match status" value="1"/>
</dbReference>
<keyword evidence="4" id="KW-0804">Transcription</keyword>
<dbReference type="GO" id="GO:0016987">
    <property type="term" value="F:sigma factor activity"/>
    <property type="evidence" value="ECO:0007669"/>
    <property type="project" value="UniProtKB-KW"/>
</dbReference>
<dbReference type="InterPro" id="IPR007627">
    <property type="entry name" value="RNA_pol_sigma70_r2"/>
</dbReference>
<evidence type="ECO:0000256" key="4">
    <source>
        <dbReference type="ARBA" id="ARBA00023163"/>
    </source>
</evidence>
<dbReference type="AlphaFoldDB" id="A0A271J169"/>
<dbReference type="Pfam" id="PF08281">
    <property type="entry name" value="Sigma70_r4_2"/>
    <property type="match status" value="1"/>
</dbReference>
<protein>
    <recommendedName>
        <fullName evidence="9">RNA polymerase subunit sigma-70</fullName>
    </recommendedName>
</protein>
<evidence type="ECO:0008006" key="9">
    <source>
        <dbReference type="Google" id="ProtNLM"/>
    </source>
</evidence>
<dbReference type="Gene3D" id="1.10.10.10">
    <property type="entry name" value="Winged helix-like DNA-binding domain superfamily/Winged helix DNA-binding domain"/>
    <property type="match status" value="1"/>
</dbReference>
<keyword evidence="8" id="KW-1185">Reference proteome</keyword>
<organism evidence="7 8">
    <name type="scientific">Rubrivirga marina</name>
    <dbReference type="NCBI Taxonomy" id="1196024"/>
    <lineage>
        <taxon>Bacteria</taxon>
        <taxon>Pseudomonadati</taxon>
        <taxon>Rhodothermota</taxon>
        <taxon>Rhodothermia</taxon>
        <taxon>Rhodothermales</taxon>
        <taxon>Rubricoccaceae</taxon>
        <taxon>Rubrivirga</taxon>
    </lineage>
</organism>
<dbReference type="Gene3D" id="1.10.1740.10">
    <property type="match status" value="1"/>
</dbReference>
<feature type="domain" description="RNA polymerase sigma-70 region 2" evidence="5">
    <location>
        <begin position="22"/>
        <end position="88"/>
    </location>
</feature>
<name>A0A271J169_9BACT</name>
<dbReference type="EMBL" id="MQWD01000001">
    <property type="protein sequence ID" value="PAP77256.1"/>
    <property type="molecule type" value="Genomic_DNA"/>
</dbReference>
<dbReference type="NCBIfam" id="TIGR02937">
    <property type="entry name" value="sigma70-ECF"/>
    <property type="match status" value="1"/>
</dbReference>
<feature type="domain" description="RNA polymerase sigma factor 70 region 4 type 2" evidence="6">
    <location>
        <begin position="120"/>
        <end position="170"/>
    </location>
</feature>
<evidence type="ECO:0000313" key="8">
    <source>
        <dbReference type="Proteomes" id="UP000216339"/>
    </source>
</evidence>
<dbReference type="SUPFAM" id="SSF88946">
    <property type="entry name" value="Sigma2 domain of RNA polymerase sigma factors"/>
    <property type="match status" value="1"/>
</dbReference>